<name>S7WZB3_9BACT</name>
<evidence type="ECO:0000313" key="2">
    <source>
        <dbReference type="Proteomes" id="UP000014974"/>
    </source>
</evidence>
<proteinExistence type="predicted"/>
<accession>S7WZB3</accession>
<dbReference type="PATRIC" id="fig|641524.5.peg.1703"/>
<dbReference type="Proteomes" id="UP000014974">
    <property type="component" value="Unassembled WGS sequence"/>
</dbReference>
<sequence length="63" mass="7409">MTHFDPARNKVLFGSTDKLANWIAEDLDQGKIIDKIKLMLKNYLELDNVSFLLVQVLQFIWEQ</sequence>
<dbReference type="AlphaFoldDB" id="S7WZB3"/>
<gene>
    <name evidence="1" type="ORF">ADICYQ_1718</name>
</gene>
<dbReference type="RefSeq" id="WP_020890567.1">
    <property type="nucleotide sequence ID" value="NZ_ATNM01000071.1"/>
</dbReference>
<reference evidence="1 2" key="1">
    <citation type="journal article" date="2013" name="Genome Announc.">
        <title>Draft Genome Sequence of Cyclobacterium qasimii Strain M12-11BT, Isolated from Arctic Marine Sediment.</title>
        <authorList>
            <person name="Shivaji S."/>
            <person name="Ara S."/>
            <person name="Singh A."/>
            <person name="Kumar Pinnaka A."/>
        </authorList>
    </citation>
    <scope>NUCLEOTIDE SEQUENCE [LARGE SCALE GENOMIC DNA]</scope>
    <source>
        <strain evidence="1 2">M12-11B</strain>
    </source>
</reference>
<dbReference type="STRING" id="641524.ADICYQ_1718"/>
<organism evidence="1 2">
    <name type="scientific">Cyclobacterium qasimii M12-11B</name>
    <dbReference type="NCBI Taxonomy" id="641524"/>
    <lineage>
        <taxon>Bacteria</taxon>
        <taxon>Pseudomonadati</taxon>
        <taxon>Bacteroidota</taxon>
        <taxon>Cytophagia</taxon>
        <taxon>Cytophagales</taxon>
        <taxon>Cyclobacteriaceae</taxon>
        <taxon>Cyclobacterium</taxon>
    </lineage>
</organism>
<comment type="caution">
    <text evidence="1">The sequence shown here is derived from an EMBL/GenBank/DDBJ whole genome shotgun (WGS) entry which is preliminary data.</text>
</comment>
<protein>
    <submittedName>
        <fullName evidence="1">Uncharacterized protein</fullName>
    </submittedName>
</protein>
<evidence type="ECO:0000313" key="1">
    <source>
        <dbReference type="EMBL" id="EPR69218.1"/>
    </source>
</evidence>
<dbReference type="OrthoDB" id="1516291at2"/>
<dbReference type="EMBL" id="ATNM01000071">
    <property type="protein sequence ID" value="EPR69218.1"/>
    <property type="molecule type" value="Genomic_DNA"/>
</dbReference>